<organism evidence="10 11">
    <name type="scientific">Actinomadura fulvescens</name>
    <dbReference type="NCBI Taxonomy" id="46160"/>
    <lineage>
        <taxon>Bacteria</taxon>
        <taxon>Bacillati</taxon>
        <taxon>Actinomycetota</taxon>
        <taxon>Actinomycetes</taxon>
        <taxon>Streptosporangiales</taxon>
        <taxon>Thermomonosporaceae</taxon>
        <taxon>Actinomadura</taxon>
    </lineage>
</organism>
<feature type="binding site" evidence="7">
    <location>
        <position position="204"/>
    </location>
    <ligand>
        <name>substrate</name>
    </ligand>
</feature>
<accession>A0ABP6BZP6</accession>
<comment type="caution">
    <text evidence="10">The sequence shown here is derived from an EMBL/GenBank/DDBJ whole genome shotgun (WGS) entry which is preliminary data.</text>
</comment>
<dbReference type="PROSITE" id="PS00069">
    <property type="entry name" value="G6P_DEHYDROGENASE"/>
    <property type="match status" value="1"/>
</dbReference>
<dbReference type="InterPro" id="IPR019796">
    <property type="entry name" value="G6P_DH_AS"/>
</dbReference>
<gene>
    <name evidence="10" type="primary">zwf_1</name>
    <name evidence="7" type="synonym">zwf</name>
    <name evidence="10" type="ORF">GCM10010411_25120</name>
</gene>
<evidence type="ECO:0000256" key="2">
    <source>
        <dbReference type="ARBA" id="ARBA00009975"/>
    </source>
</evidence>
<dbReference type="Proteomes" id="UP001501509">
    <property type="component" value="Unassembled WGS sequence"/>
</dbReference>
<evidence type="ECO:0000256" key="7">
    <source>
        <dbReference type="HAMAP-Rule" id="MF_00966"/>
    </source>
</evidence>
<protein>
    <recommendedName>
        <fullName evidence="7">Glucose-6-phosphate 1-dehydrogenase</fullName>
        <shortName evidence="7">G6PD</shortName>
        <ecNumber evidence="7">1.1.1.49</ecNumber>
    </recommendedName>
</protein>
<reference evidence="11" key="1">
    <citation type="journal article" date="2019" name="Int. J. Syst. Evol. Microbiol.">
        <title>The Global Catalogue of Microorganisms (GCM) 10K type strain sequencing project: providing services to taxonomists for standard genome sequencing and annotation.</title>
        <authorList>
            <consortium name="The Broad Institute Genomics Platform"/>
            <consortium name="The Broad Institute Genome Sequencing Center for Infectious Disease"/>
            <person name="Wu L."/>
            <person name="Ma J."/>
        </authorList>
    </citation>
    <scope>NUCLEOTIDE SEQUENCE [LARGE SCALE GENOMIC DNA]</scope>
    <source>
        <strain evidence="11">JCM 6833</strain>
    </source>
</reference>
<dbReference type="Pfam" id="PF02781">
    <property type="entry name" value="G6PD_C"/>
    <property type="match status" value="1"/>
</dbReference>
<comment type="caution">
    <text evidence="7">Lacks conserved residue(s) required for the propagation of feature annotation.</text>
</comment>
<dbReference type="InterPro" id="IPR022675">
    <property type="entry name" value="G6P_DH_C"/>
</dbReference>
<dbReference type="InterPro" id="IPR001282">
    <property type="entry name" value="G6P_DH"/>
</dbReference>
<evidence type="ECO:0000256" key="5">
    <source>
        <dbReference type="ARBA" id="ARBA00023002"/>
    </source>
</evidence>
<dbReference type="EC" id="1.1.1.49" evidence="7"/>
<feature type="binding site" evidence="7">
    <location>
        <position position="63"/>
    </location>
    <ligand>
        <name>NADP(+)</name>
        <dbReference type="ChEBI" id="CHEBI:58349"/>
    </ligand>
</feature>
<comment type="function">
    <text evidence="7">Catalyzes the oxidation of glucose 6-phosphate to 6-phosphogluconolactone.</text>
</comment>
<evidence type="ECO:0000256" key="4">
    <source>
        <dbReference type="ARBA" id="ARBA00022857"/>
    </source>
</evidence>
<feature type="binding site" evidence="7">
    <location>
        <position position="170"/>
    </location>
    <ligand>
        <name>NADP(+)</name>
        <dbReference type="ChEBI" id="CHEBI:58349"/>
    </ligand>
</feature>
<dbReference type="PANTHER" id="PTHR23429:SF0">
    <property type="entry name" value="GLUCOSE-6-PHOSPHATE 1-DEHYDROGENASE"/>
    <property type="match status" value="1"/>
</dbReference>
<feature type="binding site" evidence="7">
    <location>
        <position position="360"/>
    </location>
    <ligand>
        <name>substrate</name>
    </ligand>
</feature>
<keyword evidence="5 7" id="KW-0560">Oxidoreductase</keyword>
<dbReference type="PIRSF" id="PIRSF000110">
    <property type="entry name" value="G6PD"/>
    <property type="match status" value="1"/>
</dbReference>
<feature type="binding site" evidence="7">
    <location>
        <position position="238"/>
    </location>
    <ligand>
        <name>substrate</name>
    </ligand>
</feature>
<comment type="pathway">
    <text evidence="1 7">Carbohydrate degradation; pentose phosphate pathway; D-ribulose 5-phosphate from D-glucose 6-phosphate (oxidative stage): step 1/3.</text>
</comment>
<name>A0ABP6BZP6_9ACTN</name>
<feature type="domain" description="Glucose-6-phosphate dehydrogenase NAD-binding" evidence="8">
    <location>
        <begin position="26"/>
        <end position="209"/>
    </location>
</feature>
<dbReference type="InterPro" id="IPR036291">
    <property type="entry name" value="NAD(P)-bd_dom_sf"/>
</dbReference>
<dbReference type="HAMAP" id="MF_00966">
    <property type="entry name" value="G6PD"/>
    <property type="match status" value="1"/>
</dbReference>
<feature type="active site" description="Proton acceptor" evidence="7">
    <location>
        <position position="262"/>
    </location>
</feature>
<keyword evidence="11" id="KW-1185">Reference proteome</keyword>
<dbReference type="SUPFAM" id="SSF51735">
    <property type="entry name" value="NAD(P)-binding Rossmann-fold domains"/>
    <property type="match status" value="1"/>
</dbReference>
<evidence type="ECO:0000313" key="10">
    <source>
        <dbReference type="EMBL" id="GAA2591131.1"/>
    </source>
</evidence>
<dbReference type="PANTHER" id="PTHR23429">
    <property type="entry name" value="GLUCOSE-6-PHOSPHATE 1-DEHYDROGENASE G6PD"/>
    <property type="match status" value="1"/>
</dbReference>
<evidence type="ECO:0000259" key="9">
    <source>
        <dbReference type="Pfam" id="PF02781"/>
    </source>
</evidence>
<comment type="similarity">
    <text evidence="2 7">Belongs to the glucose-6-phosphate dehydrogenase family.</text>
</comment>
<evidence type="ECO:0000256" key="1">
    <source>
        <dbReference type="ARBA" id="ARBA00004937"/>
    </source>
</evidence>
<proteinExistence type="inferred from homology"/>
<evidence type="ECO:0000259" key="8">
    <source>
        <dbReference type="Pfam" id="PF00479"/>
    </source>
</evidence>
<dbReference type="Gene3D" id="3.30.360.10">
    <property type="entry name" value="Dihydrodipicolinate Reductase, domain 2"/>
    <property type="match status" value="1"/>
</dbReference>
<dbReference type="RefSeq" id="WP_344540624.1">
    <property type="nucleotide sequence ID" value="NZ_BAAATD010000003.1"/>
</dbReference>
<dbReference type="Gene3D" id="3.40.50.720">
    <property type="entry name" value="NAD(P)-binding Rossmann-like Domain"/>
    <property type="match status" value="1"/>
</dbReference>
<feature type="binding site" evidence="7">
    <location>
        <position position="200"/>
    </location>
    <ligand>
        <name>substrate</name>
    </ligand>
</feature>
<dbReference type="Pfam" id="PF00479">
    <property type="entry name" value="G6PD_N"/>
    <property type="match status" value="1"/>
</dbReference>
<comment type="catalytic activity">
    <reaction evidence="7">
        <text>D-glucose 6-phosphate + NADP(+) = 6-phospho-D-glucono-1,5-lactone + NADPH + H(+)</text>
        <dbReference type="Rhea" id="RHEA:15841"/>
        <dbReference type="ChEBI" id="CHEBI:15378"/>
        <dbReference type="ChEBI" id="CHEBI:57783"/>
        <dbReference type="ChEBI" id="CHEBI:57955"/>
        <dbReference type="ChEBI" id="CHEBI:58349"/>
        <dbReference type="ChEBI" id="CHEBI:61548"/>
        <dbReference type="EC" id="1.1.1.49"/>
    </reaction>
</comment>
<sequence length="508" mass="57256">MSTKDNPLRDPRDKRLPRVAGPCVLVLFGVTGDLSRKKLLPAIYDLANRGLLPPGFALVGFARRDWDNQDFRQIAYESVKQHARTPFREDVWRHLSEGMHFVPGEFGDPGAFDALAMAVKELDTTRGTGGNYAFYLSIPPKFFPQVVEQLQRSGLAEHDRTSWRRVVIEKPFGHDLTSAVELNDTVHRVFPEESIFRIDHYLGKETVQNILALRFANTMFEPIWNRSYVDHVQITMAEDIGIGGRAGYYDGIGAARDVIQNHLLQLLALTAMEEPTSFSAEAVRAEKSKILSSVRLPDELGLATARGQYSAGWQGGVKVRGYLEEEGIPPDSRTETYAAIKMEIDNRRWAGVPFYLRTGKRLSRRVTEVAMIFQQAPHLPFSQTDTEELGENALVMRVQPDEGITVRFGSKVPGTSMEIRDVNMDFAYGESFTESSPEAYERLLLDVLIGDPPLFPRQTEVELSWKILDPVTEYWASKPKVEQYKSGGYGPAGADELMARDGRAWRRI</sequence>
<keyword evidence="6 7" id="KW-0119">Carbohydrate metabolism</keyword>
<evidence type="ECO:0000313" key="11">
    <source>
        <dbReference type="Proteomes" id="UP001501509"/>
    </source>
</evidence>
<dbReference type="NCBIfam" id="TIGR00871">
    <property type="entry name" value="zwf"/>
    <property type="match status" value="1"/>
</dbReference>
<dbReference type="InterPro" id="IPR022674">
    <property type="entry name" value="G6P_DH_NAD-bd"/>
</dbReference>
<dbReference type="PRINTS" id="PR00079">
    <property type="entry name" value="G6PDHDRGNASE"/>
</dbReference>
<keyword evidence="3 7" id="KW-0313">Glucose metabolism</keyword>
<keyword evidence="4 7" id="KW-0521">NADP</keyword>
<feature type="binding site" evidence="7">
    <location>
        <position position="257"/>
    </location>
    <ligand>
        <name>substrate</name>
    </ligand>
</feature>
<feature type="binding site" evidence="7">
    <location>
        <begin position="105"/>
        <end position="106"/>
    </location>
    <ligand>
        <name>NADP(+)</name>
        <dbReference type="ChEBI" id="CHEBI:58349"/>
    </ligand>
</feature>
<feature type="domain" description="Glucose-6-phosphate dehydrogenase C-terminal" evidence="9">
    <location>
        <begin position="211"/>
        <end position="506"/>
    </location>
</feature>
<dbReference type="EMBL" id="BAAATD010000003">
    <property type="protein sequence ID" value="GAA2591131.1"/>
    <property type="molecule type" value="Genomic_DNA"/>
</dbReference>
<evidence type="ECO:0000256" key="6">
    <source>
        <dbReference type="ARBA" id="ARBA00023277"/>
    </source>
</evidence>
<evidence type="ECO:0000256" key="3">
    <source>
        <dbReference type="ARBA" id="ARBA00022526"/>
    </source>
</evidence>
<dbReference type="SUPFAM" id="SSF55347">
    <property type="entry name" value="Glyceraldehyde-3-phosphate dehydrogenase-like, C-terminal domain"/>
    <property type="match status" value="1"/>
</dbReference>